<dbReference type="PANTHER" id="PTHR33927">
    <property type="entry name" value="TRANSMEMBRANE PROTEIN"/>
    <property type="match status" value="1"/>
</dbReference>
<name>A0A0D7BC42_9AGAR</name>
<evidence type="ECO:0000256" key="1">
    <source>
        <dbReference type="SAM" id="Phobius"/>
    </source>
</evidence>
<keyword evidence="1" id="KW-1133">Transmembrane helix</keyword>
<evidence type="ECO:0000313" key="3">
    <source>
        <dbReference type="Proteomes" id="UP000054007"/>
    </source>
</evidence>
<feature type="transmembrane region" description="Helical" evidence="1">
    <location>
        <begin position="284"/>
        <end position="301"/>
    </location>
</feature>
<dbReference type="Proteomes" id="UP000054007">
    <property type="component" value="Unassembled WGS sequence"/>
</dbReference>
<gene>
    <name evidence="2" type="ORF">CYLTODRAFT_453876</name>
</gene>
<dbReference type="OrthoDB" id="3142841at2759"/>
<dbReference type="STRING" id="1314674.A0A0D7BC42"/>
<reference evidence="2 3" key="1">
    <citation type="journal article" date="2015" name="Fungal Genet. Biol.">
        <title>Evolution of novel wood decay mechanisms in Agaricales revealed by the genome sequences of Fistulina hepatica and Cylindrobasidium torrendii.</title>
        <authorList>
            <person name="Floudas D."/>
            <person name="Held B.W."/>
            <person name="Riley R."/>
            <person name="Nagy L.G."/>
            <person name="Koehler G."/>
            <person name="Ransdell A.S."/>
            <person name="Younus H."/>
            <person name="Chow J."/>
            <person name="Chiniquy J."/>
            <person name="Lipzen A."/>
            <person name="Tritt A."/>
            <person name="Sun H."/>
            <person name="Haridas S."/>
            <person name="LaButti K."/>
            <person name="Ohm R.A."/>
            <person name="Kues U."/>
            <person name="Blanchette R.A."/>
            <person name="Grigoriev I.V."/>
            <person name="Minto R.E."/>
            <person name="Hibbett D.S."/>
        </authorList>
    </citation>
    <scope>NUCLEOTIDE SEQUENCE [LARGE SCALE GENOMIC DNA]</scope>
    <source>
        <strain evidence="2 3">FP15055 ss-10</strain>
    </source>
</reference>
<dbReference type="PANTHER" id="PTHR33927:SF1">
    <property type="entry name" value="TRANSMEMBRANE PROTEIN"/>
    <property type="match status" value="1"/>
</dbReference>
<keyword evidence="1" id="KW-0812">Transmembrane</keyword>
<keyword evidence="3" id="KW-1185">Reference proteome</keyword>
<feature type="transmembrane region" description="Helical" evidence="1">
    <location>
        <begin position="245"/>
        <end position="263"/>
    </location>
</feature>
<keyword evidence="1" id="KW-0472">Membrane</keyword>
<sequence length="510" mass="57403">MLQVPENDIERPPLRMSTSTLCDAENGDGTYVFTRQQTVAAEDTPAHSKEAITSDISLTAVSTPHAAKLDAVSPPATRKRKVRKFNKWMAFKLWFNTYRRLWTFVVIFNIVGLVLAATSVWHYPRRYTGAFVLGNLLASVAVRNELLGRALYLIVNTLFAKWTPLWFRLGCTSFLQHLGGIHSGCGVSGLGWLVFRIVLIATDVRNMHGAVVVMGGVTSLAIATTILAALPWIRNTYHNMFEWHHRFVGWFALISTWVFVILGDSYNIDEQRWDADSTIVKQQTFFFCLGMTFFIIFPWTVTRKVAVEVEIPSSKVAILKFKRGMQQGMLARISRGPISEYHAFGIISEGTHTDAHYLVCGVQGDFTRGLVENPPTHVWTRELKVTALSNTSKLYKRGIRIVTGTAIGAALATCIQSKDWYLIWVGSDQQKTFGPSINKMIADHVEPERRTLWDSKERGGRPDLMKLLTETYDSWGAEVVFITSNWTGNKTMMEGCKSEGIPAFGTLWDF</sequence>
<feature type="transmembrane region" description="Helical" evidence="1">
    <location>
        <begin position="179"/>
        <end position="199"/>
    </location>
</feature>
<proteinExistence type="predicted"/>
<dbReference type="InterPro" id="IPR052979">
    <property type="entry name" value="Adenylate-forming_domain"/>
</dbReference>
<protein>
    <recommendedName>
        <fullName evidence="4">Non-ribosomal peptide synthetase</fullName>
    </recommendedName>
</protein>
<evidence type="ECO:0000313" key="2">
    <source>
        <dbReference type="EMBL" id="KIY68088.1"/>
    </source>
</evidence>
<evidence type="ECO:0008006" key="4">
    <source>
        <dbReference type="Google" id="ProtNLM"/>
    </source>
</evidence>
<feature type="transmembrane region" description="Helical" evidence="1">
    <location>
        <begin position="211"/>
        <end position="233"/>
    </location>
</feature>
<feature type="transmembrane region" description="Helical" evidence="1">
    <location>
        <begin position="101"/>
        <end position="121"/>
    </location>
</feature>
<organism evidence="2 3">
    <name type="scientific">Cylindrobasidium torrendii FP15055 ss-10</name>
    <dbReference type="NCBI Taxonomy" id="1314674"/>
    <lineage>
        <taxon>Eukaryota</taxon>
        <taxon>Fungi</taxon>
        <taxon>Dikarya</taxon>
        <taxon>Basidiomycota</taxon>
        <taxon>Agaricomycotina</taxon>
        <taxon>Agaricomycetes</taxon>
        <taxon>Agaricomycetidae</taxon>
        <taxon>Agaricales</taxon>
        <taxon>Marasmiineae</taxon>
        <taxon>Physalacriaceae</taxon>
        <taxon>Cylindrobasidium</taxon>
    </lineage>
</organism>
<dbReference type="AlphaFoldDB" id="A0A0D7BC42"/>
<accession>A0A0D7BC42</accession>
<dbReference type="EMBL" id="KN880510">
    <property type="protein sequence ID" value="KIY68088.1"/>
    <property type="molecule type" value="Genomic_DNA"/>
</dbReference>